<dbReference type="EMBL" id="JBCGBO010000006">
    <property type="protein sequence ID" value="KAK9193680.1"/>
    <property type="molecule type" value="Genomic_DNA"/>
</dbReference>
<dbReference type="Proteomes" id="UP001428341">
    <property type="component" value="Unassembled WGS sequence"/>
</dbReference>
<feature type="signal peptide" evidence="1">
    <location>
        <begin position="1"/>
        <end position="32"/>
    </location>
</feature>
<evidence type="ECO:0000313" key="3">
    <source>
        <dbReference type="Proteomes" id="UP001428341"/>
    </source>
</evidence>
<protein>
    <submittedName>
        <fullName evidence="2">Uncharacterized protein</fullName>
    </submittedName>
</protein>
<dbReference type="AlphaFoldDB" id="A0AAP0QHR2"/>
<proteinExistence type="predicted"/>
<organism evidence="2 3">
    <name type="scientific">Citrus x changshan-huyou</name>
    <dbReference type="NCBI Taxonomy" id="2935761"/>
    <lineage>
        <taxon>Eukaryota</taxon>
        <taxon>Viridiplantae</taxon>
        <taxon>Streptophyta</taxon>
        <taxon>Embryophyta</taxon>
        <taxon>Tracheophyta</taxon>
        <taxon>Spermatophyta</taxon>
        <taxon>Magnoliopsida</taxon>
        <taxon>eudicotyledons</taxon>
        <taxon>Gunneridae</taxon>
        <taxon>Pentapetalae</taxon>
        <taxon>rosids</taxon>
        <taxon>malvids</taxon>
        <taxon>Sapindales</taxon>
        <taxon>Rutaceae</taxon>
        <taxon>Aurantioideae</taxon>
        <taxon>Citrus</taxon>
    </lineage>
</organism>
<comment type="caution">
    <text evidence="2">The sequence shown here is derived from an EMBL/GenBank/DDBJ whole genome shotgun (WGS) entry which is preliminary data.</text>
</comment>
<feature type="chain" id="PRO_5042857237" evidence="1">
    <location>
        <begin position="33"/>
        <end position="64"/>
    </location>
</feature>
<reference evidence="2 3" key="1">
    <citation type="submission" date="2024-05" db="EMBL/GenBank/DDBJ databases">
        <title>Haplotype-resolved chromosome-level genome assembly of Huyou (Citrus changshanensis).</title>
        <authorList>
            <person name="Miao C."/>
            <person name="Chen W."/>
            <person name="Wu Y."/>
            <person name="Wang L."/>
            <person name="Zhao S."/>
            <person name="Grierson D."/>
            <person name="Xu C."/>
            <person name="Chen K."/>
        </authorList>
    </citation>
    <scope>NUCLEOTIDE SEQUENCE [LARGE SCALE GENOMIC DNA]</scope>
    <source>
        <strain evidence="2">01-14</strain>
        <tissue evidence="2">Leaf</tissue>
    </source>
</reference>
<evidence type="ECO:0000256" key="1">
    <source>
        <dbReference type="SAM" id="SignalP"/>
    </source>
</evidence>
<accession>A0AAP0QHR2</accession>
<keyword evidence="1" id="KW-0732">Signal</keyword>
<evidence type="ECO:0000313" key="2">
    <source>
        <dbReference type="EMBL" id="KAK9193680.1"/>
    </source>
</evidence>
<keyword evidence="3" id="KW-1185">Reference proteome</keyword>
<gene>
    <name evidence="2" type="ORF">WN944_004377</name>
</gene>
<name>A0AAP0QHR2_9ROSI</name>
<sequence length="64" mass="7047">MLPGADFKHLRVAWRLGVVLAAALRLLTPLQAGGTEPPALRYGMHDERELATCPHVMPCVKQRS</sequence>